<feature type="domain" description="C2H2-type" evidence="14">
    <location>
        <begin position="805"/>
        <end position="832"/>
    </location>
</feature>
<keyword evidence="11" id="KW-0804">Transcription</keyword>
<feature type="domain" description="SCAN box" evidence="15">
    <location>
        <begin position="89"/>
        <end position="162"/>
    </location>
</feature>
<dbReference type="PROSITE" id="PS50804">
    <property type="entry name" value="SCAN_BOX"/>
    <property type="match status" value="1"/>
</dbReference>
<dbReference type="FunFam" id="3.30.160.60:FF:001997">
    <property type="entry name" value="Uncharacterized protein"/>
    <property type="match status" value="1"/>
</dbReference>
<dbReference type="SMART" id="SM00431">
    <property type="entry name" value="SCAN"/>
    <property type="match status" value="1"/>
</dbReference>
<dbReference type="Pfam" id="PF02023">
    <property type="entry name" value="SCAN"/>
    <property type="match status" value="1"/>
</dbReference>
<dbReference type="PROSITE" id="PS00028">
    <property type="entry name" value="ZINC_FINGER_C2H2_1"/>
    <property type="match status" value="15"/>
</dbReference>
<dbReference type="InterPro" id="IPR050758">
    <property type="entry name" value="Znf_C2H2-type"/>
</dbReference>
<dbReference type="SMART" id="SM00355">
    <property type="entry name" value="ZnF_C2H2"/>
    <property type="match status" value="16"/>
</dbReference>
<dbReference type="FunFam" id="3.30.160.60:FF:002343">
    <property type="entry name" value="Zinc finger protein 33A"/>
    <property type="match status" value="6"/>
</dbReference>
<keyword evidence="7" id="KW-0862">Zinc</keyword>
<evidence type="ECO:0000256" key="11">
    <source>
        <dbReference type="ARBA" id="ARBA00023163"/>
    </source>
</evidence>
<dbReference type="Ensembl" id="ENSLLTT00000009049.1">
    <property type="protein sequence ID" value="ENSLLTP00000008719.1"/>
    <property type="gene ID" value="ENSLLTG00000006656.1"/>
</dbReference>
<dbReference type="AlphaFoldDB" id="A0A8C5RWS2"/>
<accession>A0A8C5RWS2</accession>
<dbReference type="GO" id="GO:0006355">
    <property type="term" value="P:regulation of DNA-templated transcription"/>
    <property type="evidence" value="ECO:0007669"/>
    <property type="project" value="InterPro"/>
</dbReference>
<protein>
    <submittedName>
        <fullName evidence="17">Uncharacterized protein</fullName>
    </submittedName>
</protein>
<dbReference type="InterPro" id="IPR038269">
    <property type="entry name" value="SCAN_sf"/>
</dbReference>
<feature type="domain" description="C2H2-type" evidence="14">
    <location>
        <begin position="441"/>
        <end position="468"/>
    </location>
</feature>
<keyword evidence="5" id="KW-0677">Repeat</keyword>
<proteinExistence type="inferred from homology"/>
<dbReference type="GO" id="GO:0008270">
    <property type="term" value="F:zinc ion binding"/>
    <property type="evidence" value="ECO:0007669"/>
    <property type="project" value="UniProtKB-KW"/>
</dbReference>
<feature type="domain" description="C2H2-type" evidence="14">
    <location>
        <begin position="637"/>
        <end position="664"/>
    </location>
</feature>
<keyword evidence="12" id="KW-0539">Nucleus</keyword>
<dbReference type="CDD" id="cd07936">
    <property type="entry name" value="SCAN"/>
    <property type="match status" value="1"/>
</dbReference>
<evidence type="ECO:0000259" key="14">
    <source>
        <dbReference type="PROSITE" id="PS50157"/>
    </source>
</evidence>
<dbReference type="GO" id="GO:0005634">
    <property type="term" value="C:nucleus"/>
    <property type="evidence" value="ECO:0007669"/>
    <property type="project" value="UniProtKB-SubCell"/>
</dbReference>
<keyword evidence="3" id="KW-1017">Isopeptide bond</keyword>
<dbReference type="Gene3D" id="3.30.160.60">
    <property type="entry name" value="Classic Zinc Finger"/>
    <property type="match status" value="16"/>
</dbReference>
<evidence type="ECO:0000256" key="13">
    <source>
        <dbReference type="PROSITE-ProRule" id="PRU00042"/>
    </source>
</evidence>
<evidence type="ECO:0000256" key="3">
    <source>
        <dbReference type="ARBA" id="ARBA00022499"/>
    </source>
</evidence>
<feature type="domain" description="C2H2-type" evidence="14">
    <location>
        <begin position="609"/>
        <end position="636"/>
    </location>
</feature>
<evidence type="ECO:0000256" key="9">
    <source>
        <dbReference type="ARBA" id="ARBA00023015"/>
    </source>
</evidence>
<evidence type="ECO:0000256" key="7">
    <source>
        <dbReference type="ARBA" id="ARBA00022833"/>
    </source>
</evidence>
<feature type="domain" description="KRAB" evidence="16">
    <location>
        <begin position="242"/>
        <end position="314"/>
    </location>
</feature>
<keyword evidence="18" id="KW-1185">Reference proteome</keyword>
<dbReference type="GeneTree" id="ENSGT01150000286941"/>
<dbReference type="FunFam" id="3.30.160.60:FF:000003">
    <property type="entry name" value="Zinc finger protein 3 homolog"/>
    <property type="match status" value="1"/>
</dbReference>
<dbReference type="InterPro" id="IPR003309">
    <property type="entry name" value="SCAN_dom"/>
</dbReference>
<evidence type="ECO:0000256" key="10">
    <source>
        <dbReference type="ARBA" id="ARBA00023125"/>
    </source>
</evidence>
<dbReference type="FunFam" id="3.30.160.60:FF:001954">
    <property type="entry name" value="Zinc finger protein 787"/>
    <property type="match status" value="1"/>
</dbReference>
<evidence type="ECO:0000256" key="8">
    <source>
        <dbReference type="ARBA" id="ARBA00022843"/>
    </source>
</evidence>
<feature type="domain" description="C2H2-type" evidence="14">
    <location>
        <begin position="833"/>
        <end position="860"/>
    </location>
</feature>
<feature type="domain" description="C2H2-type" evidence="14">
    <location>
        <begin position="749"/>
        <end position="776"/>
    </location>
</feature>
<feature type="domain" description="C2H2-type" evidence="14">
    <location>
        <begin position="777"/>
        <end position="804"/>
    </location>
</feature>
<evidence type="ECO:0000313" key="17">
    <source>
        <dbReference type="Ensembl" id="ENSLLTP00000008719.1"/>
    </source>
</evidence>
<keyword evidence="9" id="KW-0805">Transcription regulation</keyword>
<evidence type="ECO:0000256" key="6">
    <source>
        <dbReference type="ARBA" id="ARBA00022771"/>
    </source>
</evidence>
<feature type="domain" description="C2H2-type" evidence="14">
    <location>
        <begin position="469"/>
        <end position="496"/>
    </location>
</feature>
<evidence type="ECO:0000256" key="4">
    <source>
        <dbReference type="ARBA" id="ARBA00022723"/>
    </source>
</evidence>
<dbReference type="CDD" id="cd07765">
    <property type="entry name" value="KRAB_A-box"/>
    <property type="match status" value="1"/>
</dbReference>
<dbReference type="InterPro" id="IPR013087">
    <property type="entry name" value="Znf_C2H2_type"/>
</dbReference>
<dbReference type="FunFam" id="3.30.160.60:FF:002090">
    <property type="entry name" value="Zinc finger protein 473"/>
    <property type="match status" value="1"/>
</dbReference>
<dbReference type="Proteomes" id="UP000694406">
    <property type="component" value="Unplaced"/>
</dbReference>
<feature type="domain" description="C2H2-type" evidence="14">
    <location>
        <begin position="553"/>
        <end position="580"/>
    </location>
</feature>
<dbReference type="Gene3D" id="1.10.4020.10">
    <property type="entry name" value="DNA breaking-rejoining enzymes"/>
    <property type="match status" value="1"/>
</dbReference>
<feature type="domain" description="C2H2-type" evidence="14">
    <location>
        <begin position="581"/>
        <end position="608"/>
    </location>
</feature>
<dbReference type="PROSITE" id="PS50805">
    <property type="entry name" value="KRAB"/>
    <property type="match status" value="1"/>
</dbReference>
<dbReference type="SUPFAM" id="SSF109640">
    <property type="entry name" value="KRAB domain (Kruppel-associated box)"/>
    <property type="match status" value="1"/>
</dbReference>
<feature type="domain" description="C2H2-type" evidence="14">
    <location>
        <begin position="525"/>
        <end position="552"/>
    </location>
</feature>
<keyword evidence="6 13" id="KW-0863">Zinc-finger</keyword>
<keyword evidence="4" id="KW-0479">Metal-binding</keyword>
<dbReference type="InterPro" id="IPR036236">
    <property type="entry name" value="Znf_C2H2_sf"/>
</dbReference>
<evidence type="ECO:0000256" key="1">
    <source>
        <dbReference type="ARBA" id="ARBA00004123"/>
    </source>
</evidence>
<dbReference type="Gene3D" id="6.10.140.140">
    <property type="match status" value="1"/>
</dbReference>
<dbReference type="FunFam" id="3.30.160.60:FF:002254">
    <property type="entry name" value="Zinc finger protein 540"/>
    <property type="match status" value="1"/>
</dbReference>
<organism evidence="17 18">
    <name type="scientific">Laticauda laticaudata</name>
    <name type="common">Blue-ringed sea krait</name>
    <name type="synonym">Blue-lipped sea krait</name>
    <dbReference type="NCBI Taxonomy" id="8630"/>
    <lineage>
        <taxon>Eukaryota</taxon>
        <taxon>Metazoa</taxon>
        <taxon>Chordata</taxon>
        <taxon>Craniata</taxon>
        <taxon>Vertebrata</taxon>
        <taxon>Euteleostomi</taxon>
        <taxon>Lepidosauria</taxon>
        <taxon>Squamata</taxon>
        <taxon>Bifurcata</taxon>
        <taxon>Unidentata</taxon>
        <taxon>Episquamata</taxon>
        <taxon>Toxicofera</taxon>
        <taxon>Serpentes</taxon>
        <taxon>Colubroidea</taxon>
        <taxon>Elapidae</taxon>
        <taxon>Laticaudinae</taxon>
        <taxon>Laticauda</taxon>
    </lineage>
</organism>
<dbReference type="FunFam" id="3.30.160.60:FF:000424">
    <property type="entry name" value="Zinc finger protein 140"/>
    <property type="match status" value="1"/>
</dbReference>
<feature type="domain" description="C2H2-type" evidence="14">
    <location>
        <begin position="665"/>
        <end position="692"/>
    </location>
</feature>
<dbReference type="FunFam" id="3.30.160.60:FF:000951">
    <property type="entry name" value="Zinc finger protein 8"/>
    <property type="match status" value="1"/>
</dbReference>
<dbReference type="InterPro" id="IPR001909">
    <property type="entry name" value="KRAB"/>
</dbReference>
<sequence>MAFCGYSSSYRIGPMNERAFGDLQDSLDPFGVVLQDRENMEIQALASERVGKSLLSVQPGCCEEVWARIGQKIMEEETIMHSEVQPWNLRTLQYQEAEGPRGLCSRLHNFCRRWLRPERHTKAQMMDLVVLEQLMALLSPETESWVRECGAETSSQAVALAEAFLLSQVEEQKEQVKSFALEIRDPEGRRNLSNPSQELLCRRIFQEDPSQDISGGKTQMKFSALYDGDETIVELPTQEGPVSYEEVAVYFSEEEWSQLDAHQKVLHWEVMLENQRNVASLCNDGQENKDPGEPFPMRSPGDGMQKNQPMQMQPGSHEKKLLNNWNQGSLSSIEALMKDFLTQEGKTKKKHFEKRVRQLKNKLDVNEHYPVQTKGQAHVQRDNGKKFSCTWSFGHKKGTGISKKKIYPGEKPYKCMDCGKSFCENGSLTIHKRIHTGEKPYKCLECGKSFRRSSQFTSHKWIHTGEKPYKCSVCGKGFCENASLLKHERIHTGEKPYKCRECGKTFIQSSHLTSHKRIHTGEKPYKCRVCGMNFSRCGSLTFHKMIHTGEKPYKCVECGKNFIKRSVLTSHKRIHTGEKPYKCLECGKVFSQQGNLASHERMHSGERPYKCQECGKTFSENASLTKHKRIHTGEKPYNCLECGKGFGTSSNLNSHKRIHAGEKPYKCMECGKTFTNSSQLTSHKWIHTGEKPYKCAKCGKAFSQQGSLTSHERMHSGERPYKCPECGKSFFENASLMKHIRIHTGEKPYNCLECGKSFTTRSNLNSHKRIHAGEKPYKCMECGKTFTQSSNLTSHKRIHIGDKPYKCMECEKCFCQKSSLMRHKKIHLEDKPYKRAECGKSFRTRDGLISHTQIHLDRNIQEDKNENNSSVLTLQMIKQEGRSLEICEDQNKTV</sequence>
<dbReference type="PROSITE" id="PS50157">
    <property type="entry name" value="ZINC_FINGER_C2H2_2"/>
    <property type="match status" value="16"/>
</dbReference>
<dbReference type="Pfam" id="PF01352">
    <property type="entry name" value="KRAB"/>
    <property type="match status" value="1"/>
</dbReference>
<evidence type="ECO:0000256" key="5">
    <source>
        <dbReference type="ARBA" id="ARBA00022737"/>
    </source>
</evidence>
<keyword evidence="8" id="KW-0832">Ubl conjugation</keyword>
<reference evidence="17" key="1">
    <citation type="submission" date="2025-08" db="UniProtKB">
        <authorList>
            <consortium name="Ensembl"/>
        </authorList>
    </citation>
    <scope>IDENTIFICATION</scope>
</reference>
<feature type="domain" description="C2H2-type" evidence="14">
    <location>
        <begin position="721"/>
        <end position="748"/>
    </location>
</feature>
<dbReference type="PANTHER" id="PTHR23234">
    <property type="entry name" value="ZNF44 PROTEIN"/>
    <property type="match status" value="1"/>
</dbReference>
<dbReference type="Pfam" id="PF00096">
    <property type="entry name" value="zf-C2H2"/>
    <property type="match status" value="15"/>
</dbReference>
<evidence type="ECO:0000256" key="2">
    <source>
        <dbReference type="ARBA" id="ARBA00006991"/>
    </source>
</evidence>
<reference evidence="17" key="2">
    <citation type="submission" date="2025-09" db="UniProtKB">
        <authorList>
            <consortium name="Ensembl"/>
        </authorList>
    </citation>
    <scope>IDENTIFICATION</scope>
</reference>
<evidence type="ECO:0000259" key="16">
    <source>
        <dbReference type="PROSITE" id="PS50805"/>
    </source>
</evidence>
<evidence type="ECO:0000313" key="18">
    <source>
        <dbReference type="Proteomes" id="UP000694406"/>
    </source>
</evidence>
<dbReference type="SUPFAM" id="SSF47353">
    <property type="entry name" value="Retrovirus capsid dimerization domain-like"/>
    <property type="match status" value="1"/>
</dbReference>
<evidence type="ECO:0000256" key="12">
    <source>
        <dbReference type="ARBA" id="ARBA00023242"/>
    </source>
</evidence>
<dbReference type="SUPFAM" id="SSF57667">
    <property type="entry name" value="beta-beta-alpha zinc fingers"/>
    <property type="match status" value="8"/>
</dbReference>
<comment type="subcellular location">
    <subcellularLocation>
        <location evidence="1">Nucleus</location>
    </subcellularLocation>
</comment>
<evidence type="ECO:0000259" key="15">
    <source>
        <dbReference type="PROSITE" id="PS50804"/>
    </source>
</evidence>
<dbReference type="PANTHER" id="PTHR23234:SF8">
    <property type="entry name" value="C2H2-TYPE DOMAIN-CONTAINING PROTEIN"/>
    <property type="match status" value="1"/>
</dbReference>
<feature type="domain" description="C2H2-type" evidence="14">
    <location>
        <begin position="693"/>
        <end position="720"/>
    </location>
</feature>
<dbReference type="FunFam" id="3.30.160.60:FF:000478">
    <property type="entry name" value="Zinc finger protein 133"/>
    <property type="match status" value="1"/>
</dbReference>
<dbReference type="SMART" id="SM00349">
    <property type="entry name" value="KRAB"/>
    <property type="match status" value="1"/>
</dbReference>
<dbReference type="FunFam" id="3.30.160.60:FF:000295">
    <property type="entry name" value="zinc finger protein 19"/>
    <property type="match status" value="1"/>
</dbReference>
<feature type="domain" description="C2H2-type" evidence="14">
    <location>
        <begin position="497"/>
        <end position="524"/>
    </location>
</feature>
<keyword evidence="10" id="KW-0238">DNA-binding</keyword>
<comment type="similarity">
    <text evidence="2">Belongs to the krueppel C2H2-type zinc-finger protein family.</text>
</comment>
<dbReference type="InterPro" id="IPR036051">
    <property type="entry name" value="KRAB_dom_sf"/>
</dbReference>
<feature type="domain" description="C2H2-type" evidence="14">
    <location>
        <begin position="413"/>
        <end position="440"/>
    </location>
</feature>
<name>A0A8C5RWS2_LATLA</name>
<dbReference type="GO" id="GO:0003677">
    <property type="term" value="F:DNA binding"/>
    <property type="evidence" value="ECO:0007669"/>
    <property type="project" value="UniProtKB-KW"/>
</dbReference>